<comment type="caution">
    <text evidence="1">The sequence shown here is derived from an EMBL/GenBank/DDBJ whole genome shotgun (WGS) entry which is preliminary data.</text>
</comment>
<organism evidence="1 2">
    <name type="scientific">Ligilactobacillus pobuzihii</name>
    <dbReference type="NCBI Taxonomy" id="449659"/>
    <lineage>
        <taxon>Bacteria</taxon>
        <taxon>Bacillati</taxon>
        <taxon>Bacillota</taxon>
        <taxon>Bacilli</taxon>
        <taxon>Lactobacillales</taxon>
        <taxon>Lactobacillaceae</taxon>
        <taxon>Ligilactobacillus</taxon>
    </lineage>
</organism>
<dbReference type="PATRIC" id="fig|449659.4.peg.1621"/>
<evidence type="ECO:0000313" key="2">
    <source>
        <dbReference type="Proteomes" id="UP000051886"/>
    </source>
</evidence>
<protein>
    <recommendedName>
        <fullName evidence="3">LXG domain-containing protein</fullName>
    </recommendedName>
</protein>
<gene>
    <name evidence="1" type="ORF">IV66_GL001593</name>
</gene>
<reference evidence="1 2" key="1">
    <citation type="journal article" date="2015" name="Genome Announc.">
        <title>Expanding the biotechnology potential of lactobacilli through comparative genomics of 213 strains and associated genera.</title>
        <authorList>
            <person name="Sun Z."/>
            <person name="Harris H.M."/>
            <person name="McCann A."/>
            <person name="Guo C."/>
            <person name="Argimon S."/>
            <person name="Zhang W."/>
            <person name="Yang X."/>
            <person name="Jeffery I.B."/>
            <person name="Cooney J.C."/>
            <person name="Kagawa T.F."/>
            <person name="Liu W."/>
            <person name="Song Y."/>
            <person name="Salvetti E."/>
            <person name="Wrobel A."/>
            <person name="Rasinkangas P."/>
            <person name="Parkhill J."/>
            <person name="Rea M.C."/>
            <person name="O'Sullivan O."/>
            <person name="Ritari J."/>
            <person name="Douillard F.P."/>
            <person name="Paul Ross R."/>
            <person name="Yang R."/>
            <person name="Briner A.E."/>
            <person name="Felis G.E."/>
            <person name="de Vos W.M."/>
            <person name="Barrangou R."/>
            <person name="Klaenhammer T.R."/>
            <person name="Caufield P.W."/>
            <person name="Cui Y."/>
            <person name="Zhang H."/>
            <person name="O'Toole P.W."/>
        </authorList>
    </citation>
    <scope>NUCLEOTIDE SEQUENCE [LARGE SCALE GENOMIC DNA]</scope>
    <source>
        <strain evidence="1 2">NBRC 103219</strain>
    </source>
</reference>
<dbReference type="STRING" id="449659.IV66_GL001593"/>
<evidence type="ECO:0008006" key="3">
    <source>
        <dbReference type="Google" id="ProtNLM"/>
    </source>
</evidence>
<evidence type="ECO:0000313" key="1">
    <source>
        <dbReference type="EMBL" id="KRN99587.1"/>
    </source>
</evidence>
<name>A0A0R2LCQ0_9LACO</name>
<dbReference type="EMBL" id="JQCN01000031">
    <property type="protein sequence ID" value="KRN99587.1"/>
    <property type="molecule type" value="Genomic_DNA"/>
</dbReference>
<accession>A0A0R2LCQ0</accession>
<proteinExistence type="predicted"/>
<sequence length="457" mass="49585">MIDTTEVTRLAGKFTNLLQDYTDIETKANSTYASITDLVSVTKVSGVKFEQQMAKTKKVLSNTNKWMTEFNSKQGKTQVGFNEILSKQKAELASLNNAVATNESGQVSGIISIGAQKMYQMKDFKKSVKTDHAKVAKLEKSYDNHYHGMKYLWQEYSNTKAGKATSTLVNGKKAVDDYLDNSFMGDVKDRAVNAVSLSKELKNAKEILLGKAGKEGKYGKVGIKTYADLKTALSASKDYIKNGKIGKGIKQSIERIPTSVKDGAVRKVKNVGEFVKKVGRGAEKVNSVWSTLSHPVKDIALKAGKKMVKAKVFSKLGKTISVVAWTDLAIKTGFSAKDAYYDKDSLAYKDREKAAIHGGLDQLKNVGPIQGAVAGAKISKFSGNPYIVAGTIGVGFAFGSINKIADIVAPKAKKKFYKGAEKIADKGLDKIRSVGRAFKNKLKGSLKVSSGGRYTYG</sequence>
<dbReference type="Proteomes" id="UP000051886">
    <property type="component" value="Unassembled WGS sequence"/>
</dbReference>
<dbReference type="AlphaFoldDB" id="A0A0R2LCQ0"/>
<keyword evidence="2" id="KW-1185">Reference proteome</keyword>